<sequence>MTVHALVLRPDADAFEAVAVTPDARGSHLHALYAALDVSLVDVIRLTDDIDVWVDDEGRVNSAAENPLGTNLLRAFGWHLADDDAVRGAMLFAGHDGQGGMTSLTDRQREVLADALAQARRM</sequence>
<evidence type="ECO:0000313" key="3">
    <source>
        <dbReference type="Proteomes" id="UP001500274"/>
    </source>
</evidence>
<proteinExistence type="predicted"/>
<dbReference type="InterPro" id="IPR024559">
    <property type="entry name" value="DUF3846"/>
</dbReference>
<dbReference type="RefSeq" id="WP_344226926.1">
    <property type="nucleotide sequence ID" value="NZ_BAAARI010000003.1"/>
</dbReference>
<evidence type="ECO:0000259" key="1">
    <source>
        <dbReference type="Pfam" id="PF12957"/>
    </source>
</evidence>
<reference evidence="2 3" key="1">
    <citation type="journal article" date="2019" name="Int. J. Syst. Evol. Microbiol.">
        <title>The Global Catalogue of Microorganisms (GCM) 10K type strain sequencing project: providing services to taxonomists for standard genome sequencing and annotation.</title>
        <authorList>
            <consortium name="The Broad Institute Genomics Platform"/>
            <consortium name="The Broad Institute Genome Sequencing Center for Infectious Disease"/>
            <person name="Wu L."/>
            <person name="Ma J."/>
        </authorList>
    </citation>
    <scope>NUCLEOTIDE SEQUENCE [LARGE SCALE GENOMIC DNA]</scope>
    <source>
        <strain evidence="2 3">JCM 16365</strain>
    </source>
</reference>
<gene>
    <name evidence="2" type="ORF">GCM10009862_06930</name>
</gene>
<dbReference type="Proteomes" id="UP001500274">
    <property type="component" value="Unassembled WGS sequence"/>
</dbReference>
<evidence type="ECO:0000313" key="2">
    <source>
        <dbReference type="EMBL" id="GAA2570764.1"/>
    </source>
</evidence>
<protein>
    <recommendedName>
        <fullName evidence="1">DUF3846 domain-containing protein</fullName>
    </recommendedName>
</protein>
<organism evidence="2 3">
    <name type="scientific">Microbacterium binotii</name>
    <dbReference type="NCBI Taxonomy" id="462710"/>
    <lineage>
        <taxon>Bacteria</taxon>
        <taxon>Bacillati</taxon>
        <taxon>Actinomycetota</taxon>
        <taxon>Actinomycetes</taxon>
        <taxon>Micrococcales</taxon>
        <taxon>Microbacteriaceae</taxon>
        <taxon>Microbacterium</taxon>
    </lineage>
</organism>
<accession>A0ABN3P6R8</accession>
<comment type="caution">
    <text evidence="2">The sequence shown here is derived from an EMBL/GenBank/DDBJ whole genome shotgun (WGS) entry which is preliminary data.</text>
</comment>
<dbReference type="EMBL" id="BAAARI010000003">
    <property type="protein sequence ID" value="GAA2570764.1"/>
    <property type="molecule type" value="Genomic_DNA"/>
</dbReference>
<dbReference type="Pfam" id="PF12957">
    <property type="entry name" value="DUF3846"/>
    <property type="match status" value="1"/>
</dbReference>
<name>A0ABN3P6R8_9MICO</name>
<feature type="domain" description="DUF3846" evidence="1">
    <location>
        <begin position="4"/>
        <end position="113"/>
    </location>
</feature>
<keyword evidence="3" id="KW-1185">Reference proteome</keyword>